<gene>
    <name evidence="2" type="ORF">SCF082_LOCUS14153</name>
</gene>
<evidence type="ECO:0000313" key="3">
    <source>
        <dbReference type="Proteomes" id="UP001642464"/>
    </source>
</evidence>
<protein>
    <submittedName>
        <fullName evidence="2">Malate dehydrogenase</fullName>
    </submittedName>
</protein>
<dbReference type="Gene3D" id="3.90.190.10">
    <property type="entry name" value="Protein tyrosine phosphatase superfamily"/>
    <property type="match status" value="1"/>
</dbReference>
<accession>A0ABP0JX79</accession>
<feature type="compositionally biased region" description="Basic and acidic residues" evidence="1">
    <location>
        <begin position="270"/>
        <end position="281"/>
    </location>
</feature>
<dbReference type="EMBL" id="CAXAMM010008835">
    <property type="protein sequence ID" value="CAK9018594.1"/>
    <property type="molecule type" value="Genomic_DNA"/>
</dbReference>
<comment type="caution">
    <text evidence="2">The sequence shown here is derived from an EMBL/GenBank/DDBJ whole genome shotgun (WGS) entry which is preliminary data.</text>
</comment>
<dbReference type="SUPFAM" id="SSF52799">
    <property type="entry name" value="(Phosphotyrosine protein) phosphatases II"/>
    <property type="match status" value="1"/>
</dbReference>
<proteinExistence type="predicted"/>
<keyword evidence="3" id="KW-1185">Reference proteome</keyword>
<feature type="compositionally biased region" description="Polar residues" evidence="1">
    <location>
        <begin position="205"/>
        <end position="215"/>
    </location>
</feature>
<evidence type="ECO:0000313" key="2">
    <source>
        <dbReference type="EMBL" id="CAK9018594.1"/>
    </source>
</evidence>
<dbReference type="InterPro" id="IPR029021">
    <property type="entry name" value="Prot-tyrosine_phosphatase-like"/>
</dbReference>
<organism evidence="2 3">
    <name type="scientific">Durusdinium trenchii</name>
    <dbReference type="NCBI Taxonomy" id="1381693"/>
    <lineage>
        <taxon>Eukaryota</taxon>
        <taxon>Sar</taxon>
        <taxon>Alveolata</taxon>
        <taxon>Dinophyceae</taxon>
        <taxon>Suessiales</taxon>
        <taxon>Symbiodiniaceae</taxon>
        <taxon>Durusdinium</taxon>
    </lineage>
</organism>
<dbReference type="Gene3D" id="3.40.50.720">
    <property type="entry name" value="NAD(P)-binding Rossmann-like Domain"/>
    <property type="match status" value="1"/>
</dbReference>
<evidence type="ECO:0000256" key="1">
    <source>
        <dbReference type="SAM" id="MobiDB-lite"/>
    </source>
</evidence>
<sequence length="281" mass="30647">MPSSDKKSAKDETQQSFFESLYAALDADANEIADGLFLGAAKAASDKAAMKKRKISHVLIAHPNFPEKHPNHFRYGRAPLVDIPNFNLLELIPDALAFFREDGEPLAFVPTVHAQLGSQIWDLSRTFHRAAGSFARPAAAAFSSSAQFKVCINGGAGGIGQPLTMLMAMNETVKEVSVQDVTMAAVASSVSTRPESTAPRPEPCTSANSSDSMQPSPLRRLQRSRCVGRTAREILQTEKLERVLLPLARDRVYGGQGLRRPPRENTLAGTDREKREESMTV</sequence>
<reference evidence="2 3" key="1">
    <citation type="submission" date="2024-02" db="EMBL/GenBank/DDBJ databases">
        <authorList>
            <person name="Chen Y."/>
            <person name="Shah S."/>
            <person name="Dougan E. K."/>
            <person name="Thang M."/>
            <person name="Chan C."/>
        </authorList>
    </citation>
    <scope>NUCLEOTIDE SEQUENCE [LARGE SCALE GENOMIC DNA]</scope>
</reference>
<feature type="region of interest" description="Disordered" evidence="1">
    <location>
        <begin position="254"/>
        <end position="281"/>
    </location>
</feature>
<dbReference type="Proteomes" id="UP001642464">
    <property type="component" value="Unassembled WGS sequence"/>
</dbReference>
<name>A0ABP0JX79_9DINO</name>
<feature type="region of interest" description="Disordered" evidence="1">
    <location>
        <begin position="189"/>
        <end position="223"/>
    </location>
</feature>